<sequence>MKKVILGGIAIGAVGLIAKKYLDSKAKEEYMDTGEYILAQIGEILESIESKAQAISKKVDDYLENTDFSTLDKIDAMLGGKITNTLLSVGDFVDAASNTFDNLVGKSSLFSPLDKAGFALNNLAMTLESKYSDEEAIRKAYESFQNAYKELQQYNEENPQWIEDEYKTDSLNDIANLSQAFNKCESNIDAIIDAVAKSKH</sequence>
<dbReference type="STRING" id="425400.LS65_01525"/>
<dbReference type="OrthoDB" id="9980256at2"/>
<keyword evidence="2" id="KW-1185">Reference proteome</keyword>
<protein>
    <submittedName>
        <fullName evidence="1">Uncharacterized protein</fullName>
    </submittedName>
</protein>
<gene>
    <name evidence="1" type="ORF">LS65_009080</name>
</gene>
<name>A0A4V6I3G0_9HELI</name>
<comment type="caution">
    <text evidence="1">The sequence shown here is derived from an EMBL/GenBank/DDBJ whole genome shotgun (WGS) entry which is preliminary data.</text>
</comment>
<proteinExistence type="predicted"/>
<reference evidence="1 2" key="1">
    <citation type="journal article" date="2014" name="Genome Announc.">
        <title>Draft genome sequences of eight enterohepatic helicobacter species isolated from both laboratory and wild rodents.</title>
        <authorList>
            <person name="Sheh A."/>
            <person name="Shen Z."/>
            <person name="Fox J.G."/>
        </authorList>
    </citation>
    <scope>NUCLEOTIDE SEQUENCE [LARGE SCALE GENOMIC DNA]</scope>
    <source>
        <strain evidence="1 2">MIT 01-6451</strain>
    </source>
</reference>
<accession>A0A4V6I3G0</accession>
<dbReference type="GeneID" id="82321810"/>
<dbReference type="EMBL" id="JRMQ02000017">
    <property type="protein sequence ID" value="TLD99812.1"/>
    <property type="molecule type" value="Genomic_DNA"/>
</dbReference>
<dbReference type="RefSeq" id="WP_034360774.1">
    <property type="nucleotide sequence ID" value="NZ_CAJUDB010000005.1"/>
</dbReference>
<organism evidence="1 2">
    <name type="scientific">Helicobacter japonicus</name>
    <dbReference type="NCBI Taxonomy" id="425400"/>
    <lineage>
        <taxon>Bacteria</taxon>
        <taxon>Pseudomonadati</taxon>
        <taxon>Campylobacterota</taxon>
        <taxon>Epsilonproteobacteria</taxon>
        <taxon>Campylobacterales</taxon>
        <taxon>Helicobacteraceae</taxon>
        <taxon>Helicobacter</taxon>
    </lineage>
</organism>
<dbReference type="AlphaFoldDB" id="A0A4V6I3G0"/>
<evidence type="ECO:0000313" key="2">
    <source>
        <dbReference type="Proteomes" id="UP000029707"/>
    </source>
</evidence>
<evidence type="ECO:0000313" key="1">
    <source>
        <dbReference type="EMBL" id="TLD99812.1"/>
    </source>
</evidence>
<dbReference type="Proteomes" id="UP000029707">
    <property type="component" value="Unassembled WGS sequence"/>
</dbReference>